<dbReference type="CDD" id="cd15028">
    <property type="entry name" value="7tm_Opsin-1_euk"/>
    <property type="match status" value="1"/>
</dbReference>
<feature type="transmembrane region" description="Helical" evidence="11">
    <location>
        <begin position="52"/>
        <end position="71"/>
    </location>
</feature>
<evidence type="ECO:0000313" key="12">
    <source>
        <dbReference type="EMBL" id="GAP89556.1"/>
    </source>
</evidence>
<dbReference type="FunFam" id="1.20.1070.10:FF:000160">
    <property type="entry name" value="Related to Opsin-1"/>
    <property type="match status" value="1"/>
</dbReference>
<evidence type="ECO:0000256" key="1">
    <source>
        <dbReference type="ARBA" id="ARBA00004141"/>
    </source>
</evidence>
<dbReference type="OrthoDB" id="10261467at2759"/>
<dbReference type="Pfam" id="PF01036">
    <property type="entry name" value="Bac_rhodopsin"/>
    <property type="match status" value="1"/>
</dbReference>
<dbReference type="OMA" id="ILWTAYP"/>
<dbReference type="GO" id="GO:0005886">
    <property type="term" value="C:plasma membrane"/>
    <property type="evidence" value="ECO:0007669"/>
    <property type="project" value="TreeGrafter"/>
</dbReference>
<reference evidence="12" key="1">
    <citation type="submission" date="2016-03" db="EMBL/GenBank/DDBJ databases">
        <title>Draft genome sequence of Rosellinia necatrix.</title>
        <authorList>
            <person name="Kanematsu S."/>
        </authorList>
    </citation>
    <scope>NUCLEOTIDE SEQUENCE [LARGE SCALE GENOMIC DNA]</scope>
    <source>
        <strain evidence="12">W97</strain>
    </source>
</reference>
<dbReference type="SUPFAM" id="SSF81321">
    <property type="entry name" value="Family A G protein-coupled receptor-like"/>
    <property type="match status" value="1"/>
</dbReference>
<keyword evidence="3" id="KW-0600">Photoreceptor protein</keyword>
<evidence type="ECO:0000256" key="11">
    <source>
        <dbReference type="SAM" id="Phobius"/>
    </source>
</evidence>
<keyword evidence="4" id="KW-0716">Sensory transduction</keyword>
<keyword evidence="5 11" id="KW-0812">Transmembrane</keyword>
<keyword evidence="13" id="KW-1185">Reference proteome</keyword>
<accession>A0A1W2TMJ1</accession>
<proteinExistence type="inferred from homology"/>
<evidence type="ECO:0000256" key="3">
    <source>
        <dbReference type="ARBA" id="ARBA00022543"/>
    </source>
</evidence>
<evidence type="ECO:0000256" key="2">
    <source>
        <dbReference type="ARBA" id="ARBA00008130"/>
    </source>
</evidence>
<dbReference type="PROSITE" id="PS00950">
    <property type="entry name" value="BACTERIAL_OPSIN_1"/>
    <property type="match status" value="1"/>
</dbReference>
<dbReference type="SMART" id="SM01021">
    <property type="entry name" value="Bac_rhodopsin"/>
    <property type="match status" value="1"/>
</dbReference>
<dbReference type="GO" id="GO:0005216">
    <property type="term" value="F:monoatomic ion channel activity"/>
    <property type="evidence" value="ECO:0007669"/>
    <property type="project" value="InterPro"/>
</dbReference>
<evidence type="ECO:0000256" key="6">
    <source>
        <dbReference type="ARBA" id="ARBA00022925"/>
    </source>
</evidence>
<dbReference type="InterPro" id="IPR018229">
    <property type="entry name" value="Rhodopsin_retinal_BS"/>
</dbReference>
<dbReference type="Proteomes" id="UP000054516">
    <property type="component" value="Unassembled WGS sequence"/>
</dbReference>
<keyword evidence="8" id="KW-0157">Chromophore</keyword>
<dbReference type="GO" id="GO:0005783">
    <property type="term" value="C:endoplasmic reticulum"/>
    <property type="evidence" value="ECO:0007669"/>
    <property type="project" value="TreeGrafter"/>
</dbReference>
<comment type="similarity">
    <text evidence="2">Belongs to the archaeal/bacterial/fungal opsin family.</text>
</comment>
<keyword evidence="6" id="KW-0681">Retinal protein</keyword>
<sequence>MMMPQDIFDQVAAAVPTSNHRASHTSTLPFPTVTHDIPKVYHQYSTEVGHKALWVVCVLMGISSLAFYAMAMRVPVQKRLFHILTASITTFAFLSYYAMATGAGVEIHTTAIKENKLHVITEVVKRQVYWARYVDWSLTTPLLLLDLSLLAGLNGASILVLLVSDVIMILTGLFAAFSRDQAQGWGWYAFACLAYLNIVYQLGYKGRAAVAAKDNKTRAFFGAISLFTLLLWTLYPIVWGVADGARIVNVDGEIIAYAVLDILAKPVFGFWLLLTHDAMSRTSPSIGGFWAHGLSTEGTLRVGDGHEDA</sequence>
<feature type="transmembrane region" description="Helical" evidence="11">
    <location>
        <begin position="80"/>
        <end position="99"/>
    </location>
</feature>
<protein>
    <submittedName>
        <fullName evidence="12">Putative opsin 1 protein</fullName>
    </submittedName>
</protein>
<evidence type="ECO:0000256" key="8">
    <source>
        <dbReference type="ARBA" id="ARBA00022991"/>
    </source>
</evidence>
<dbReference type="EMBL" id="DF977483">
    <property type="protein sequence ID" value="GAP89556.1"/>
    <property type="molecule type" value="Genomic_DNA"/>
</dbReference>
<dbReference type="InterPro" id="IPR001425">
    <property type="entry name" value="Arc/bac/fun_rhodopsins"/>
</dbReference>
<comment type="subcellular location">
    <subcellularLocation>
        <location evidence="1">Membrane</location>
        <topology evidence="1">Multi-pass membrane protein</topology>
    </subcellularLocation>
</comment>
<dbReference type="GO" id="GO:0009881">
    <property type="term" value="F:photoreceptor activity"/>
    <property type="evidence" value="ECO:0007669"/>
    <property type="project" value="UniProtKB-KW"/>
</dbReference>
<feature type="transmembrane region" description="Helical" evidence="11">
    <location>
        <begin position="220"/>
        <end position="242"/>
    </location>
</feature>
<name>A0A1W2TMJ1_ROSNE</name>
<feature type="transmembrane region" description="Helical" evidence="11">
    <location>
        <begin position="158"/>
        <end position="178"/>
    </location>
</feature>
<organism evidence="12">
    <name type="scientific">Rosellinia necatrix</name>
    <name type="common">White root-rot fungus</name>
    <dbReference type="NCBI Taxonomy" id="77044"/>
    <lineage>
        <taxon>Eukaryota</taxon>
        <taxon>Fungi</taxon>
        <taxon>Dikarya</taxon>
        <taxon>Ascomycota</taxon>
        <taxon>Pezizomycotina</taxon>
        <taxon>Sordariomycetes</taxon>
        <taxon>Xylariomycetidae</taxon>
        <taxon>Xylariales</taxon>
        <taxon>Xylariaceae</taxon>
        <taxon>Rosellinia</taxon>
    </lineage>
</organism>
<dbReference type="Gene3D" id="1.20.1070.10">
    <property type="entry name" value="Rhodopsin 7-helix transmembrane proteins"/>
    <property type="match status" value="1"/>
</dbReference>
<evidence type="ECO:0000256" key="4">
    <source>
        <dbReference type="ARBA" id="ARBA00022606"/>
    </source>
</evidence>
<gene>
    <name evidence="12" type="ORF">SAMD00023353_3800760</name>
</gene>
<keyword evidence="10" id="KW-0675">Receptor</keyword>
<keyword evidence="9 11" id="KW-0472">Membrane</keyword>
<feature type="transmembrane region" description="Helical" evidence="11">
    <location>
        <begin position="254"/>
        <end position="274"/>
    </location>
</feature>
<feature type="transmembrane region" description="Helical" evidence="11">
    <location>
        <begin position="184"/>
        <end position="200"/>
    </location>
</feature>
<dbReference type="GO" id="GO:0007602">
    <property type="term" value="P:phototransduction"/>
    <property type="evidence" value="ECO:0007669"/>
    <property type="project" value="UniProtKB-KW"/>
</dbReference>
<evidence type="ECO:0000256" key="9">
    <source>
        <dbReference type="ARBA" id="ARBA00023136"/>
    </source>
</evidence>
<evidence type="ECO:0000256" key="10">
    <source>
        <dbReference type="ARBA" id="ARBA00023170"/>
    </source>
</evidence>
<dbReference type="PANTHER" id="PTHR28286:SF2">
    <property type="entry name" value="BACTERIORHODOPSIN _OPSIN, NOPA (EUROFUNG)"/>
    <property type="match status" value="1"/>
</dbReference>
<dbReference type="PRINTS" id="PR00251">
    <property type="entry name" value="BACTRLOPSIN"/>
</dbReference>
<dbReference type="PROSITE" id="PS00327">
    <property type="entry name" value="BACTERIAL_OPSIN_RET"/>
    <property type="match status" value="1"/>
</dbReference>
<dbReference type="AlphaFoldDB" id="A0A1W2TMJ1"/>
<evidence type="ECO:0000313" key="13">
    <source>
        <dbReference type="Proteomes" id="UP000054516"/>
    </source>
</evidence>
<keyword evidence="7 11" id="KW-1133">Transmembrane helix</keyword>
<evidence type="ECO:0000256" key="7">
    <source>
        <dbReference type="ARBA" id="ARBA00022989"/>
    </source>
</evidence>
<evidence type="ECO:0000256" key="5">
    <source>
        <dbReference type="ARBA" id="ARBA00022692"/>
    </source>
</evidence>
<dbReference type="PANTHER" id="PTHR28286">
    <property type="match status" value="1"/>
</dbReference>